<dbReference type="InterPro" id="IPR036318">
    <property type="entry name" value="FAD-bd_PCMH-like_sf"/>
</dbReference>
<comment type="pathway">
    <text evidence="2">Alkaloid biosynthesis.</text>
</comment>
<reference evidence="11" key="1">
    <citation type="submission" date="2024-07" db="EMBL/GenBank/DDBJ databases">
        <title>Two chromosome-level genome assemblies of Korean endemic species Abeliophyllum distichum and Forsythia ovata (Oleaceae).</title>
        <authorList>
            <person name="Jang H."/>
        </authorList>
    </citation>
    <scope>NUCLEOTIDE SEQUENCE [LARGE SCALE GENOMIC DNA]</scope>
</reference>
<dbReference type="Gene3D" id="3.30.43.10">
    <property type="entry name" value="Uridine Diphospho-n-acetylenolpyruvylglucosamine Reductase, domain 2"/>
    <property type="match status" value="1"/>
</dbReference>
<keyword evidence="8" id="KW-0325">Glycoprotein</keyword>
<evidence type="ECO:0000256" key="1">
    <source>
        <dbReference type="ARBA" id="ARBA00001974"/>
    </source>
</evidence>
<dbReference type="InterPro" id="IPR016167">
    <property type="entry name" value="FAD-bd_PCMH_sub1"/>
</dbReference>
<evidence type="ECO:0000256" key="5">
    <source>
        <dbReference type="ARBA" id="ARBA00022630"/>
    </source>
</evidence>
<keyword evidence="11" id="KW-1185">Reference proteome</keyword>
<evidence type="ECO:0000256" key="8">
    <source>
        <dbReference type="ARBA" id="ARBA00023180"/>
    </source>
</evidence>
<dbReference type="InterPro" id="IPR016166">
    <property type="entry name" value="FAD-bd_PCMH"/>
</dbReference>
<keyword evidence="7" id="KW-0274">FAD</keyword>
<dbReference type="InterPro" id="IPR006094">
    <property type="entry name" value="Oxid_FAD_bind_N"/>
</dbReference>
<evidence type="ECO:0000313" key="10">
    <source>
        <dbReference type="EMBL" id="KAL2494166.1"/>
    </source>
</evidence>
<dbReference type="InterPro" id="IPR016169">
    <property type="entry name" value="FAD-bd_PCMH_sub2"/>
</dbReference>
<dbReference type="AlphaFoldDB" id="A0ABD1S0C8"/>
<dbReference type="SUPFAM" id="SSF56176">
    <property type="entry name" value="FAD-binding/transporter-associated domain-like"/>
    <property type="match status" value="1"/>
</dbReference>
<evidence type="ECO:0000256" key="7">
    <source>
        <dbReference type="ARBA" id="ARBA00022827"/>
    </source>
</evidence>
<evidence type="ECO:0000313" key="11">
    <source>
        <dbReference type="Proteomes" id="UP001604277"/>
    </source>
</evidence>
<dbReference type="PROSITE" id="PS51387">
    <property type="entry name" value="FAD_PCMH"/>
    <property type="match status" value="1"/>
</dbReference>
<dbReference type="Proteomes" id="UP001604277">
    <property type="component" value="Unassembled WGS sequence"/>
</dbReference>
<evidence type="ECO:0000256" key="6">
    <source>
        <dbReference type="ARBA" id="ARBA00022729"/>
    </source>
</evidence>
<feature type="domain" description="FAD-binding PCMH-type" evidence="9">
    <location>
        <begin position="1"/>
        <end position="176"/>
    </location>
</feature>
<name>A0ABD1S0C8_9LAMI</name>
<proteinExistence type="inferred from homology"/>
<keyword evidence="6" id="KW-0732">Signal</keyword>
<organism evidence="10 11">
    <name type="scientific">Forsythia ovata</name>
    <dbReference type="NCBI Taxonomy" id="205694"/>
    <lineage>
        <taxon>Eukaryota</taxon>
        <taxon>Viridiplantae</taxon>
        <taxon>Streptophyta</taxon>
        <taxon>Embryophyta</taxon>
        <taxon>Tracheophyta</taxon>
        <taxon>Spermatophyta</taxon>
        <taxon>Magnoliopsida</taxon>
        <taxon>eudicotyledons</taxon>
        <taxon>Gunneridae</taxon>
        <taxon>Pentapetalae</taxon>
        <taxon>asterids</taxon>
        <taxon>lamiids</taxon>
        <taxon>Lamiales</taxon>
        <taxon>Oleaceae</taxon>
        <taxon>Forsythieae</taxon>
        <taxon>Forsythia</taxon>
    </lineage>
</organism>
<dbReference type="Pfam" id="PF01565">
    <property type="entry name" value="FAD_binding_4"/>
    <property type="match status" value="1"/>
</dbReference>
<dbReference type="EMBL" id="JBFOLJ010000011">
    <property type="protein sequence ID" value="KAL2494166.1"/>
    <property type="molecule type" value="Genomic_DNA"/>
</dbReference>
<evidence type="ECO:0000259" key="9">
    <source>
        <dbReference type="PROSITE" id="PS51387"/>
    </source>
</evidence>
<comment type="cofactor">
    <cofactor evidence="1">
        <name>FAD</name>
        <dbReference type="ChEBI" id="CHEBI:57692"/>
    </cofactor>
</comment>
<protein>
    <submittedName>
        <fullName evidence="10">FAD-binding Berberine family protein</fullName>
    </submittedName>
</protein>
<dbReference type="Gene3D" id="3.30.465.10">
    <property type="match status" value="1"/>
</dbReference>
<comment type="similarity">
    <text evidence="3">Belongs to the oxygen-dependent FAD-linked oxidoreductase family.</text>
</comment>
<dbReference type="PANTHER" id="PTHR32448">
    <property type="entry name" value="OS08G0158400 PROTEIN"/>
    <property type="match status" value="1"/>
</dbReference>
<keyword evidence="5" id="KW-0285">Flavoprotein</keyword>
<dbReference type="Pfam" id="PF08031">
    <property type="entry name" value="BBE"/>
    <property type="match status" value="1"/>
</dbReference>
<dbReference type="Gene3D" id="3.40.462.20">
    <property type="match status" value="1"/>
</dbReference>
<gene>
    <name evidence="10" type="ORF">Fot_37923</name>
</gene>
<sequence length="458" mass="52243">MSPMKPLVIVTPFHESQIQAAIYCSKESGIQIRVRSGGHDYEGLSYVSEIPFAIVDVRNLRSISIDTKNKTAWVETGATLGQLYYTIASKSRTLAFTAGVCPTVGVGGHMSGGGYGMMSRRHGISVDHVIDAKLIDVNGRILDRKSMGEDLFWAIRGGGGTSFGILVAFKIQLIVIPETLTVFNVTRTLEQNATQLVHRWQYVADKIDDNLLVRLFLRSFNSSRNGKRTIGAFFSSLYLGRVDDLLQIMQEKFPELGLVKEDCIEMTWIESALFFAGFPRNTSLQVLTRRVSVVTYFKGKSDYVKEPIPQHGLKGIWKFLEEEDENLAELQFSPYGGRLNDYSESEIPFPHREGNIFMIHYFVNWYKPGNKESERHVNWTRRLYSYMAPYVSKSPRTAYFNYRDMDIGMNNEGNTRFKQASVWGFKYFKNNFIRLVHVKTKVDPSNFFKNEQSIPPLS</sequence>
<evidence type="ECO:0000256" key="4">
    <source>
        <dbReference type="ARBA" id="ARBA00022589"/>
    </source>
</evidence>
<comment type="caution">
    <text evidence="10">The sequence shown here is derived from an EMBL/GenBank/DDBJ whole genome shotgun (WGS) entry which is preliminary data.</text>
</comment>
<dbReference type="InterPro" id="IPR012951">
    <property type="entry name" value="BBE"/>
</dbReference>
<keyword evidence="4" id="KW-0017">Alkaloid metabolism</keyword>
<evidence type="ECO:0000256" key="3">
    <source>
        <dbReference type="ARBA" id="ARBA00005466"/>
    </source>
</evidence>
<accession>A0ABD1S0C8</accession>
<evidence type="ECO:0000256" key="2">
    <source>
        <dbReference type="ARBA" id="ARBA00004913"/>
    </source>
</evidence>